<evidence type="ECO:0000256" key="4">
    <source>
        <dbReference type="ARBA" id="ARBA00022655"/>
    </source>
</evidence>
<protein>
    <recommendedName>
        <fullName evidence="8">Pantothenate synthetase</fullName>
        <shortName evidence="8">PS</shortName>
        <ecNumber evidence="8">6.3.2.1</ecNumber>
    </recommendedName>
    <alternativeName>
        <fullName evidence="8">Pantoate--beta-alanine ligase</fullName>
    </alternativeName>
    <alternativeName>
        <fullName evidence="8">Pantoate-activating enzyme</fullName>
    </alternativeName>
</protein>
<keyword evidence="6 8" id="KW-0067">ATP-binding</keyword>
<gene>
    <name evidence="8" type="primary">panC</name>
    <name evidence="9" type="ORF">GGD89_000849</name>
</gene>
<dbReference type="InterPro" id="IPR014729">
    <property type="entry name" value="Rossmann-like_a/b/a_fold"/>
</dbReference>
<dbReference type="Pfam" id="PF02569">
    <property type="entry name" value="Pantoate_ligase"/>
    <property type="match status" value="1"/>
</dbReference>
<reference evidence="9 10" key="1">
    <citation type="submission" date="2020-08" db="EMBL/GenBank/DDBJ databases">
        <title>Genome sequencing of Purple Non-Sulfur Bacteria from various extreme environments.</title>
        <authorList>
            <person name="Mayer M."/>
        </authorList>
    </citation>
    <scope>NUCLEOTIDE SEQUENCE [LARGE SCALE GENOMIC DNA]</scope>
    <source>
        <strain evidence="9 10">JA131</strain>
    </source>
</reference>
<feature type="binding site" evidence="8">
    <location>
        <position position="182"/>
    </location>
    <ligand>
        <name>ATP</name>
        <dbReference type="ChEBI" id="CHEBI:30616"/>
    </ligand>
</feature>
<dbReference type="HAMAP" id="MF_00158">
    <property type="entry name" value="PanC"/>
    <property type="match status" value="1"/>
</dbReference>
<evidence type="ECO:0000256" key="1">
    <source>
        <dbReference type="ARBA" id="ARBA00004990"/>
    </source>
</evidence>
<comment type="subcellular location">
    <subcellularLocation>
        <location evidence="8">Cytoplasm</location>
    </subcellularLocation>
</comment>
<comment type="similarity">
    <text evidence="2 8">Belongs to the pantothenate synthetase family.</text>
</comment>
<keyword evidence="3 8" id="KW-0436">Ligase</keyword>
<dbReference type="RefSeq" id="WP_184042852.1">
    <property type="nucleotide sequence ID" value="NZ_JACIGK010000004.1"/>
</dbReference>
<dbReference type="InterPro" id="IPR003721">
    <property type="entry name" value="Pantoate_ligase"/>
</dbReference>
<comment type="function">
    <text evidence="8">Catalyzes the condensation of pantoate with beta-alanine in an ATP-dependent reaction via a pantoyl-adenylate intermediate.</text>
</comment>
<feature type="active site" description="Proton donor" evidence="8">
    <location>
        <position position="43"/>
    </location>
</feature>
<evidence type="ECO:0000256" key="2">
    <source>
        <dbReference type="ARBA" id="ARBA00009256"/>
    </source>
</evidence>
<dbReference type="NCBIfam" id="TIGR00018">
    <property type="entry name" value="panC"/>
    <property type="match status" value="1"/>
</dbReference>
<dbReference type="CDD" id="cd00560">
    <property type="entry name" value="PanC"/>
    <property type="match status" value="1"/>
</dbReference>
<dbReference type="PANTHER" id="PTHR21299:SF1">
    <property type="entry name" value="PANTOATE--BETA-ALANINE LIGASE"/>
    <property type="match status" value="1"/>
</dbReference>
<sequence>MTARAPLPVVRDTDALRRTVADWRAAGLTVGLVPTMGALHDGHLSLVRLALARADRVVASLFINPTQFGPREDFAAYPRAEAEDAAKLAATGCHLLYAPDAAGMYPAGFSTTVTVEGASRGLCGDRRPGHFQGVATVVAKLLLRAWPDVAVFGEKDYQQLQVIRRLARDLDIPVAIVGGPTVRESDGLALSSRNAYLTADERAIAPMVYRVLTEAVDALAPGHLAAPVLAEGVARLTAAGISEVEYLELRDAETLAPLEVRPADRPARLLVAARLGRTRLIDNVSVPAAAGAG</sequence>
<evidence type="ECO:0000256" key="5">
    <source>
        <dbReference type="ARBA" id="ARBA00022741"/>
    </source>
</evidence>
<keyword evidence="5 8" id="KW-0547">Nucleotide-binding</keyword>
<accession>A0A7W6W8U6</accession>
<keyword evidence="10" id="KW-1185">Reference proteome</keyword>
<evidence type="ECO:0000313" key="10">
    <source>
        <dbReference type="Proteomes" id="UP000554286"/>
    </source>
</evidence>
<feature type="binding site" evidence="8">
    <location>
        <begin position="153"/>
        <end position="156"/>
    </location>
    <ligand>
        <name>ATP</name>
        <dbReference type="ChEBI" id="CHEBI:30616"/>
    </ligand>
</feature>
<dbReference type="GO" id="GO:0005524">
    <property type="term" value="F:ATP binding"/>
    <property type="evidence" value="ECO:0007669"/>
    <property type="project" value="UniProtKB-KW"/>
</dbReference>
<feature type="binding site" evidence="8">
    <location>
        <position position="67"/>
    </location>
    <ligand>
        <name>beta-alanine</name>
        <dbReference type="ChEBI" id="CHEBI:57966"/>
    </ligand>
</feature>
<dbReference type="UniPathway" id="UPA00028">
    <property type="reaction ID" value="UER00005"/>
</dbReference>
<dbReference type="EMBL" id="JACIGK010000004">
    <property type="protein sequence ID" value="MBB4265234.1"/>
    <property type="molecule type" value="Genomic_DNA"/>
</dbReference>
<dbReference type="EC" id="6.3.2.1" evidence="8"/>
<evidence type="ECO:0000313" key="9">
    <source>
        <dbReference type="EMBL" id="MBB4265234.1"/>
    </source>
</evidence>
<dbReference type="GO" id="GO:0015940">
    <property type="term" value="P:pantothenate biosynthetic process"/>
    <property type="evidence" value="ECO:0007669"/>
    <property type="project" value="UniProtKB-UniRule"/>
</dbReference>
<name>A0A7W6W8U6_9PROT</name>
<proteinExistence type="inferred from homology"/>
<dbReference type="AlphaFoldDB" id="A0A7W6W8U6"/>
<evidence type="ECO:0000256" key="8">
    <source>
        <dbReference type="HAMAP-Rule" id="MF_00158"/>
    </source>
</evidence>
<feature type="binding site" evidence="8">
    <location>
        <position position="67"/>
    </location>
    <ligand>
        <name>(R)-pantoate</name>
        <dbReference type="ChEBI" id="CHEBI:15980"/>
    </ligand>
</feature>
<dbReference type="Gene3D" id="3.30.1300.10">
    <property type="entry name" value="Pantoate-beta-alanine ligase, C-terminal domain"/>
    <property type="match status" value="1"/>
</dbReference>
<evidence type="ECO:0000256" key="6">
    <source>
        <dbReference type="ARBA" id="ARBA00022840"/>
    </source>
</evidence>
<feature type="binding site" evidence="8">
    <location>
        <position position="159"/>
    </location>
    <ligand>
        <name>(R)-pantoate</name>
        <dbReference type="ChEBI" id="CHEBI:15980"/>
    </ligand>
</feature>
<feature type="binding site" evidence="8">
    <location>
        <begin position="36"/>
        <end position="43"/>
    </location>
    <ligand>
        <name>ATP</name>
        <dbReference type="ChEBI" id="CHEBI:30616"/>
    </ligand>
</feature>
<dbReference type="GO" id="GO:0004592">
    <property type="term" value="F:pantoate-beta-alanine ligase activity"/>
    <property type="evidence" value="ECO:0007669"/>
    <property type="project" value="UniProtKB-UniRule"/>
</dbReference>
<comment type="pathway">
    <text evidence="1 8">Cofactor biosynthesis; (R)-pantothenate biosynthesis; (R)-pantothenate from (R)-pantoate and beta-alanine: step 1/1.</text>
</comment>
<comment type="subunit">
    <text evidence="8">Homodimer.</text>
</comment>
<dbReference type="Gene3D" id="3.40.50.620">
    <property type="entry name" value="HUPs"/>
    <property type="match status" value="1"/>
</dbReference>
<dbReference type="GO" id="GO:0005829">
    <property type="term" value="C:cytosol"/>
    <property type="evidence" value="ECO:0007669"/>
    <property type="project" value="TreeGrafter"/>
</dbReference>
<evidence type="ECO:0000256" key="7">
    <source>
        <dbReference type="ARBA" id="ARBA00048258"/>
    </source>
</evidence>
<feature type="binding site" evidence="8">
    <location>
        <begin position="190"/>
        <end position="193"/>
    </location>
    <ligand>
        <name>ATP</name>
        <dbReference type="ChEBI" id="CHEBI:30616"/>
    </ligand>
</feature>
<keyword evidence="8" id="KW-0963">Cytoplasm</keyword>
<comment type="catalytic activity">
    <reaction evidence="7 8">
        <text>(R)-pantoate + beta-alanine + ATP = (R)-pantothenate + AMP + diphosphate + H(+)</text>
        <dbReference type="Rhea" id="RHEA:10912"/>
        <dbReference type="ChEBI" id="CHEBI:15378"/>
        <dbReference type="ChEBI" id="CHEBI:15980"/>
        <dbReference type="ChEBI" id="CHEBI:29032"/>
        <dbReference type="ChEBI" id="CHEBI:30616"/>
        <dbReference type="ChEBI" id="CHEBI:33019"/>
        <dbReference type="ChEBI" id="CHEBI:57966"/>
        <dbReference type="ChEBI" id="CHEBI:456215"/>
        <dbReference type="EC" id="6.3.2.1"/>
    </reaction>
</comment>
<dbReference type="PANTHER" id="PTHR21299">
    <property type="entry name" value="CYTIDYLATE KINASE/PANTOATE-BETA-ALANINE LIGASE"/>
    <property type="match status" value="1"/>
</dbReference>
<comment type="miscellaneous">
    <text evidence="8">The reaction proceeds by a bi uni uni bi ping pong mechanism.</text>
</comment>
<dbReference type="Proteomes" id="UP000554286">
    <property type="component" value="Unassembled WGS sequence"/>
</dbReference>
<dbReference type="SUPFAM" id="SSF52374">
    <property type="entry name" value="Nucleotidylyl transferase"/>
    <property type="match status" value="1"/>
</dbReference>
<evidence type="ECO:0000256" key="3">
    <source>
        <dbReference type="ARBA" id="ARBA00022598"/>
    </source>
</evidence>
<keyword evidence="4 8" id="KW-0566">Pantothenate biosynthesis</keyword>
<organism evidence="9 10">
    <name type="scientific">Roseospira visakhapatnamensis</name>
    <dbReference type="NCBI Taxonomy" id="390880"/>
    <lineage>
        <taxon>Bacteria</taxon>
        <taxon>Pseudomonadati</taxon>
        <taxon>Pseudomonadota</taxon>
        <taxon>Alphaproteobacteria</taxon>
        <taxon>Rhodospirillales</taxon>
        <taxon>Rhodospirillaceae</taxon>
        <taxon>Roseospira</taxon>
    </lineage>
</organism>
<dbReference type="InterPro" id="IPR042176">
    <property type="entry name" value="Pantoate_ligase_C"/>
</dbReference>
<comment type="caution">
    <text evidence="9">The sequence shown here is derived from an EMBL/GenBank/DDBJ whole genome shotgun (WGS) entry which is preliminary data.</text>
</comment>